<name>A0A644WIE1_9ZZZZ</name>
<organism evidence="1">
    <name type="scientific">bioreactor metagenome</name>
    <dbReference type="NCBI Taxonomy" id="1076179"/>
    <lineage>
        <taxon>unclassified sequences</taxon>
        <taxon>metagenomes</taxon>
        <taxon>ecological metagenomes</taxon>
    </lineage>
</organism>
<proteinExistence type="predicted"/>
<dbReference type="EMBL" id="VSSQ01000938">
    <property type="protein sequence ID" value="MPM03271.1"/>
    <property type="molecule type" value="Genomic_DNA"/>
</dbReference>
<accession>A0A644WIE1</accession>
<reference evidence="1" key="1">
    <citation type="submission" date="2019-08" db="EMBL/GenBank/DDBJ databases">
        <authorList>
            <person name="Kucharzyk K."/>
            <person name="Murdoch R.W."/>
            <person name="Higgins S."/>
            <person name="Loffler F."/>
        </authorList>
    </citation>
    <scope>NUCLEOTIDE SEQUENCE</scope>
</reference>
<evidence type="ECO:0000313" key="1">
    <source>
        <dbReference type="EMBL" id="MPM03271.1"/>
    </source>
</evidence>
<comment type="caution">
    <text evidence="1">The sequence shown here is derived from an EMBL/GenBank/DDBJ whole genome shotgun (WGS) entry which is preliminary data.</text>
</comment>
<protein>
    <submittedName>
        <fullName evidence="1">Uncharacterized protein</fullName>
    </submittedName>
</protein>
<sequence>MPAISIAGLRRLPHRCGEYIGLLKDTPTLKASSLDALYKLLADFNGYVLGGMESSHGVQFTTWQWTYDKDGLTLGHYCGNDYTAAKHDFALRSRLVQEQKQFTPEQLIEIYRCCADTMTSDISLTRQQEKRIDEIQTRITEMVPDYAERFKQALGQNASPQQIIQKSRRTI</sequence>
<dbReference type="AlphaFoldDB" id="A0A644WIE1"/>
<gene>
    <name evidence="1" type="ORF">SDC9_49536</name>
</gene>